<keyword evidence="2" id="KW-0270">Exopolysaccharide synthesis</keyword>
<keyword evidence="6" id="KW-1185">Reference proteome</keyword>
<name>A0A4R2NHC7_RHOAD</name>
<evidence type="ECO:0000259" key="4">
    <source>
        <dbReference type="Pfam" id="PF02397"/>
    </source>
</evidence>
<proteinExistence type="inferred from homology"/>
<evidence type="ECO:0000256" key="1">
    <source>
        <dbReference type="ARBA" id="ARBA00006464"/>
    </source>
</evidence>
<gene>
    <name evidence="5" type="ORF">EV656_11734</name>
</gene>
<keyword evidence="3" id="KW-0812">Transmembrane</keyword>
<dbReference type="PANTHER" id="PTHR30576:SF0">
    <property type="entry name" value="UNDECAPRENYL-PHOSPHATE N-ACETYLGALACTOSAMINYL 1-PHOSPHATE TRANSFERASE-RELATED"/>
    <property type="match status" value="1"/>
</dbReference>
<evidence type="ECO:0000313" key="5">
    <source>
        <dbReference type="EMBL" id="TCP20761.1"/>
    </source>
</evidence>
<keyword evidence="3" id="KW-0472">Membrane</keyword>
<dbReference type="PANTHER" id="PTHR30576">
    <property type="entry name" value="COLANIC BIOSYNTHESIS UDP-GLUCOSE LIPID CARRIER TRANSFERASE"/>
    <property type="match status" value="1"/>
</dbReference>
<accession>A0A4R2NHC7</accession>
<sequence>MLKLDMTRVADLLLSTLFILLVVPLWVIVIPVLRFTGEGEVFYRQPRVGKDGRIFNLLKFATMLKNSPNMGTGDLTLHNDPRVLPVGRVLRKTKINELPQLLNVWKGDMSIVGPRPQTPRIFALYPQNIQDDLKRIRPGLSGVGPILFRGEEKMLEGANDPQALYESTIMPYKGEVERWYLHNRSIRSYFLVIVMTVWVILFPRSGAAWAAFPGLPTAPKELATFWR</sequence>
<dbReference type="GO" id="GO:0000271">
    <property type="term" value="P:polysaccharide biosynthetic process"/>
    <property type="evidence" value="ECO:0007669"/>
    <property type="project" value="UniProtKB-KW"/>
</dbReference>
<dbReference type="GO" id="GO:0016780">
    <property type="term" value="F:phosphotransferase activity, for other substituted phosphate groups"/>
    <property type="evidence" value="ECO:0007669"/>
    <property type="project" value="TreeGrafter"/>
</dbReference>
<dbReference type="Proteomes" id="UP000295733">
    <property type="component" value="Unassembled WGS sequence"/>
</dbReference>
<reference evidence="5 6" key="1">
    <citation type="submission" date="2019-03" db="EMBL/GenBank/DDBJ databases">
        <title>Genomic Encyclopedia of Type Strains, Phase IV (KMG-IV): sequencing the most valuable type-strain genomes for metagenomic binning, comparative biology and taxonomic classification.</title>
        <authorList>
            <person name="Goeker M."/>
        </authorList>
    </citation>
    <scope>NUCLEOTIDE SEQUENCE [LARGE SCALE GENOMIC DNA]</scope>
    <source>
        <strain evidence="5 6">DSM 2781</strain>
    </source>
</reference>
<evidence type="ECO:0000313" key="6">
    <source>
        <dbReference type="Proteomes" id="UP000295733"/>
    </source>
</evidence>
<evidence type="ECO:0000256" key="3">
    <source>
        <dbReference type="SAM" id="Phobius"/>
    </source>
</evidence>
<protein>
    <submittedName>
        <fullName evidence="5">Lipopolysaccharide/colanic/teichoic acid biosynthesis glycosyltransferase</fullName>
    </submittedName>
</protein>
<dbReference type="InterPro" id="IPR003362">
    <property type="entry name" value="Bact_transf"/>
</dbReference>
<comment type="similarity">
    <text evidence="1">Belongs to the bacterial sugar transferase family.</text>
</comment>
<dbReference type="AlphaFoldDB" id="A0A4R2NHC7"/>
<dbReference type="Pfam" id="PF02397">
    <property type="entry name" value="Bac_transf"/>
    <property type="match status" value="1"/>
</dbReference>
<feature type="transmembrane region" description="Helical" evidence="3">
    <location>
        <begin position="12"/>
        <end position="35"/>
    </location>
</feature>
<evidence type="ECO:0000256" key="2">
    <source>
        <dbReference type="ARBA" id="ARBA00023169"/>
    </source>
</evidence>
<keyword evidence="5" id="KW-0808">Transferase</keyword>
<dbReference type="EMBL" id="SLXL01000017">
    <property type="protein sequence ID" value="TCP20761.1"/>
    <property type="molecule type" value="Genomic_DNA"/>
</dbReference>
<comment type="caution">
    <text evidence="5">The sequence shown here is derived from an EMBL/GenBank/DDBJ whole genome shotgun (WGS) entry which is preliminary data.</text>
</comment>
<feature type="domain" description="Bacterial sugar transferase" evidence="4">
    <location>
        <begin position="8"/>
        <end position="201"/>
    </location>
</feature>
<organism evidence="5 6">
    <name type="scientific">Rhodovulum adriaticum</name>
    <name type="common">Rhodopseudomonas adriatica</name>
    <dbReference type="NCBI Taxonomy" id="35804"/>
    <lineage>
        <taxon>Bacteria</taxon>
        <taxon>Pseudomonadati</taxon>
        <taxon>Pseudomonadota</taxon>
        <taxon>Alphaproteobacteria</taxon>
        <taxon>Rhodobacterales</taxon>
        <taxon>Paracoccaceae</taxon>
        <taxon>Rhodovulum</taxon>
    </lineage>
</organism>
<keyword evidence="3" id="KW-1133">Transmembrane helix</keyword>
<feature type="transmembrane region" description="Helical" evidence="3">
    <location>
        <begin position="188"/>
        <end position="212"/>
    </location>
</feature>